<comment type="caution">
    <text evidence="1">The sequence shown here is derived from an EMBL/GenBank/DDBJ whole genome shotgun (WGS) entry which is preliminary data.</text>
</comment>
<dbReference type="EMBL" id="CM023482">
    <property type="protein sequence ID" value="KAH6937413.1"/>
    <property type="molecule type" value="Genomic_DNA"/>
</dbReference>
<keyword evidence="2" id="KW-1185">Reference proteome</keyword>
<proteinExistence type="predicted"/>
<reference evidence="1" key="1">
    <citation type="submission" date="2020-05" db="EMBL/GenBank/DDBJ databases">
        <title>Large-scale comparative analyses of tick genomes elucidate their genetic diversity and vector capacities.</title>
        <authorList>
            <person name="Jia N."/>
            <person name="Wang J."/>
            <person name="Shi W."/>
            <person name="Du L."/>
            <person name="Sun Y."/>
            <person name="Zhan W."/>
            <person name="Jiang J."/>
            <person name="Wang Q."/>
            <person name="Zhang B."/>
            <person name="Ji P."/>
            <person name="Sakyi L.B."/>
            <person name="Cui X."/>
            <person name="Yuan T."/>
            <person name="Jiang B."/>
            <person name="Yang W."/>
            <person name="Lam T.T.-Y."/>
            <person name="Chang Q."/>
            <person name="Ding S."/>
            <person name="Wang X."/>
            <person name="Zhu J."/>
            <person name="Ruan X."/>
            <person name="Zhao L."/>
            <person name="Wei J."/>
            <person name="Que T."/>
            <person name="Du C."/>
            <person name="Cheng J."/>
            <person name="Dai P."/>
            <person name="Han X."/>
            <person name="Huang E."/>
            <person name="Gao Y."/>
            <person name="Liu J."/>
            <person name="Shao H."/>
            <person name="Ye R."/>
            <person name="Li L."/>
            <person name="Wei W."/>
            <person name="Wang X."/>
            <person name="Wang C."/>
            <person name="Yang T."/>
            <person name="Huo Q."/>
            <person name="Li W."/>
            <person name="Guo W."/>
            <person name="Chen H."/>
            <person name="Zhou L."/>
            <person name="Ni X."/>
            <person name="Tian J."/>
            <person name="Zhou Y."/>
            <person name="Sheng Y."/>
            <person name="Liu T."/>
            <person name="Pan Y."/>
            <person name="Xia L."/>
            <person name="Li J."/>
            <person name="Zhao F."/>
            <person name="Cao W."/>
        </authorList>
    </citation>
    <scope>NUCLEOTIDE SEQUENCE</scope>
    <source>
        <strain evidence="1">Hyas-2018</strain>
    </source>
</reference>
<evidence type="ECO:0000313" key="2">
    <source>
        <dbReference type="Proteomes" id="UP000821845"/>
    </source>
</evidence>
<sequence>MASNGVLQRTLSPAASAAESQESEQALEGAIETESQSLGVEAIQLGEVLRAISQGLRDTAQQSEQAEHEGEEYFIKKLWKKTKDAVKKVGKVVEKTAKGVITSKAADIVKKFLQEKLGSYALEDDKTYQDFRQDLTEEFDRVGEALIQKGTELCSCRGRRRLDELERKFVQGVVEAL</sequence>
<organism evidence="1 2">
    <name type="scientific">Hyalomma asiaticum</name>
    <name type="common">Tick</name>
    <dbReference type="NCBI Taxonomy" id="266040"/>
    <lineage>
        <taxon>Eukaryota</taxon>
        <taxon>Metazoa</taxon>
        <taxon>Ecdysozoa</taxon>
        <taxon>Arthropoda</taxon>
        <taxon>Chelicerata</taxon>
        <taxon>Arachnida</taxon>
        <taxon>Acari</taxon>
        <taxon>Parasitiformes</taxon>
        <taxon>Ixodida</taxon>
        <taxon>Ixodoidea</taxon>
        <taxon>Ixodidae</taxon>
        <taxon>Hyalomminae</taxon>
        <taxon>Hyalomma</taxon>
    </lineage>
</organism>
<evidence type="ECO:0000313" key="1">
    <source>
        <dbReference type="EMBL" id="KAH6937413.1"/>
    </source>
</evidence>
<dbReference type="Proteomes" id="UP000821845">
    <property type="component" value="Chromosome 2"/>
</dbReference>
<gene>
    <name evidence="1" type="ORF">HPB50_000100</name>
</gene>
<name>A0ACB7SUB8_HYAAI</name>
<protein>
    <submittedName>
        <fullName evidence="1">Uncharacterized protein</fullName>
    </submittedName>
</protein>
<accession>A0ACB7SUB8</accession>